<protein>
    <submittedName>
        <fullName evidence="1">Uncharacterized protein</fullName>
    </submittedName>
</protein>
<gene>
    <name evidence="1" type="ORF">AURANDRAFT_72315</name>
</gene>
<dbReference type="EMBL" id="GL833143">
    <property type="protein sequence ID" value="EGB05180.1"/>
    <property type="molecule type" value="Genomic_DNA"/>
</dbReference>
<dbReference type="OrthoDB" id="10672980at2759"/>
<organism evidence="2">
    <name type="scientific">Aureococcus anophagefferens</name>
    <name type="common">Harmful bloom alga</name>
    <dbReference type="NCBI Taxonomy" id="44056"/>
    <lineage>
        <taxon>Eukaryota</taxon>
        <taxon>Sar</taxon>
        <taxon>Stramenopiles</taxon>
        <taxon>Ochrophyta</taxon>
        <taxon>Pelagophyceae</taxon>
        <taxon>Pelagomonadales</taxon>
        <taxon>Pelagomonadaceae</taxon>
        <taxon>Aureococcus</taxon>
    </lineage>
</organism>
<sequence>MSELEIKHLVKSSQKHLQKLRWGQPLLDTSHESRAELEAINGGPIFGREANQAIGGRSLMMHALFSPAIRKIARKMRQGRQNFMEERLNKHLRGHQLHEDALTSLKTSASALALGVADACRTQEPMAPALATSHHKMLEAKNEMALAISKHLVSATIPQNSPQTPPLNHPKGAVVYYGSAIALQANHGGYMGLNQHGRVDAVAIRPTPPCLLTLWNMMDLGDVGAIRYGDQVWLQCSRYELLGTSAMPHDVGAEWNAIVGDIAEASRGAPNHGGEQQTGPDWEAYSSSFARERRIARRAAETLAQGGRIRETVGRLVAVPCGGASAVGARASARWVILHRKHPHATIGTHIMHEDDIVLQQEELYVSSRKKDCCELRVPRTDVAGKPEGTEKLNSFRQVSNGHELSSIVDDTVSVVFKSGLGARSRESTQPIASSLTDIFDKEYSFTLRIATIQLTKSKDRALQQVPALMRMRLEQRLDAKANEQAILARTLNERDPRKTNVAKQNKLACLAQSYTHRVSQSAIMLDTFKMSSIGQVELLRRTKATRTIQGWCKRRFMFKWGHQMARLDQECISKLDNDRRKDNSARCRFAAREHILQDFFITDAPLAVASRANLAAPPPASAAYKLRRTVGSAFAISQGRWRAR</sequence>
<name>F0YI78_AURAN</name>
<proteinExistence type="predicted"/>
<evidence type="ECO:0000313" key="1">
    <source>
        <dbReference type="EMBL" id="EGB05180.1"/>
    </source>
</evidence>
<dbReference type="InParanoid" id="F0YI78"/>
<dbReference type="GeneID" id="20228658"/>
<keyword evidence="2" id="KW-1185">Reference proteome</keyword>
<dbReference type="eggNOG" id="ENOG502SVXF">
    <property type="taxonomic scope" value="Eukaryota"/>
</dbReference>
<dbReference type="RefSeq" id="XP_009040081.1">
    <property type="nucleotide sequence ID" value="XM_009041833.1"/>
</dbReference>
<accession>F0YI78</accession>
<dbReference type="Proteomes" id="UP000002729">
    <property type="component" value="Unassembled WGS sequence"/>
</dbReference>
<dbReference type="AlphaFoldDB" id="F0YI78"/>
<dbReference type="KEGG" id="aaf:AURANDRAFT_72315"/>
<reference evidence="1 2" key="1">
    <citation type="journal article" date="2011" name="Proc. Natl. Acad. Sci. U.S.A.">
        <title>Niche of harmful alga Aureococcus anophagefferens revealed through ecogenomics.</title>
        <authorList>
            <person name="Gobler C.J."/>
            <person name="Berry D.L."/>
            <person name="Dyhrman S.T."/>
            <person name="Wilhelm S.W."/>
            <person name="Salamov A."/>
            <person name="Lobanov A.V."/>
            <person name="Zhang Y."/>
            <person name="Collier J.L."/>
            <person name="Wurch L.L."/>
            <person name="Kustka A.B."/>
            <person name="Dill B.D."/>
            <person name="Shah M."/>
            <person name="VerBerkmoes N.C."/>
            <person name="Kuo A."/>
            <person name="Terry A."/>
            <person name="Pangilinan J."/>
            <person name="Lindquist E.A."/>
            <person name="Lucas S."/>
            <person name="Paulsen I.T."/>
            <person name="Hattenrath-Lehmann T.K."/>
            <person name="Talmage S.C."/>
            <person name="Walker E.A."/>
            <person name="Koch F."/>
            <person name="Burson A.M."/>
            <person name="Marcoval M.A."/>
            <person name="Tang Y.Z."/>
            <person name="Lecleir G.R."/>
            <person name="Coyne K.J."/>
            <person name="Berg G.M."/>
            <person name="Bertrand E.M."/>
            <person name="Saito M.A."/>
            <person name="Gladyshev V.N."/>
            <person name="Grigoriev I.V."/>
        </authorList>
    </citation>
    <scope>NUCLEOTIDE SEQUENCE [LARGE SCALE GENOMIC DNA]</scope>
    <source>
        <strain evidence="2">CCMP 1984</strain>
    </source>
</reference>
<evidence type="ECO:0000313" key="2">
    <source>
        <dbReference type="Proteomes" id="UP000002729"/>
    </source>
</evidence>